<gene>
    <name evidence="8" type="ORF">F1188_18680</name>
</gene>
<dbReference type="Pfam" id="PF00015">
    <property type="entry name" value="MCPsignal"/>
    <property type="match status" value="1"/>
</dbReference>
<feature type="transmembrane region" description="Helical" evidence="4">
    <location>
        <begin position="12"/>
        <end position="34"/>
    </location>
</feature>
<keyword evidence="4" id="KW-1133">Transmembrane helix</keyword>
<feature type="domain" description="HAMP" evidence="6">
    <location>
        <begin position="338"/>
        <end position="391"/>
    </location>
</feature>
<dbReference type="OrthoDB" id="2489132at2"/>
<protein>
    <submittedName>
        <fullName evidence="8">HAMP domain-containing protein</fullName>
    </submittedName>
</protein>
<dbReference type="Proteomes" id="UP000324065">
    <property type="component" value="Unassembled WGS sequence"/>
</dbReference>
<dbReference type="PROSITE" id="PS50885">
    <property type="entry name" value="HAMP"/>
    <property type="match status" value="1"/>
</dbReference>
<sequence length="691" mass="72683">MARLLSSLRVSTRLYLILVVPLMGLLVVVSLSTVSRYQAVVNGDKLIRLAALAPSVSELIHMLQRERGSNAGFLGNPDGAFGFRLQALRLDTDGALGALEVQFSPATLERFGAELQQAYGEAKAALDHLATNREAVDALTVSVTDMAAYYTGTISDLLDIIEQMPRLSEDVAVSREITAYIALLHAKERAGLERAMGAAGFGAGGFQPPIYQRFLTLRGEQTAFLTLVDVQADNRGGELDALHAALSGEASREVDRLRDIAAASMATGDTAGITGAVWFDAITEKIDALKAVEDQFADTVMEEAQRASARAWGGLWITLAVAGIVVALSVPVALRISASVSASIRAMTGVIRRLAAKDVDAVIPAQDMTDEFGAMARELGVFRDAMIAADRLVRDQAESARRRTENLHRLEDTTRTFDQGVRAVLRKIAVTTQTLQEAATSMCTIAEQTHDRASTMASESDRAAGSIASLAEASETLSTSVGNIGRLARQSSEIAGQAAAEAERTTTVVSGLSDAAQKIGEVVSLITDIAAQTNLLALNATIEAARAGDAGKGFAVVANEVKSLATQTARATKDIGEQIGAVQAETQTAVTAIAGVAEIIGTINTVASEIAAAMGDQDSASRAIATSTQEADKGTRIVSRTIAQVTDSAQHSDEAAANVMEAIEDLDRQSHVLTDLVSTFLRDARADGSSA</sequence>
<keyword evidence="4" id="KW-0812">Transmembrane</keyword>
<reference evidence="8 9" key="1">
    <citation type="submission" date="2019-09" db="EMBL/GenBank/DDBJ databases">
        <title>Genome sequence of Roseospira marina, one of the more divergent members of the non-sulfur purple photosynthetic bacterial family, the Rhodospirillaceae.</title>
        <authorList>
            <person name="Meyer T."/>
            <person name="Kyndt J."/>
        </authorList>
    </citation>
    <scope>NUCLEOTIDE SEQUENCE [LARGE SCALE GENOMIC DNA]</scope>
    <source>
        <strain evidence="8 9">DSM 15113</strain>
    </source>
</reference>
<dbReference type="Gene3D" id="1.10.287.950">
    <property type="entry name" value="Methyl-accepting chemotaxis protein"/>
    <property type="match status" value="1"/>
</dbReference>
<dbReference type="InterPro" id="IPR010910">
    <property type="entry name" value="Nitrate/nitrite_sensing_bac"/>
</dbReference>
<dbReference type="InterPro" id="IPR003660">
    <property type="entry name" value="HAMP_dom"/>
</dbReference>
<accession>A0A5M6I6J9</accession>
<evidence type="ECO:0000259" key="7">
    <source>
        <dbReference type="PROSITE" id="PS50906"/>
    </source>
</evidence>
<dbReference type="InterPro" id="IPR013587">
    <property type="entry name" value="Nitrate/nitrite_sensing"/>
</dbReference>
<comment type="similarity">
    <text evidence="2">Belongs to the methyl-accepting chemotaxis (MCP) protein family.</text>
</comment>
<dbReference type="GO" id="GO:0016020">
    <property type="term" value="C:membrane"/>
    <property type="evidence" value="ECO:0007669"/>
    <property type="project" value="InterPro"/>
</dbReference>
<keyword evidence="1 3" id="KW-0807">Transducer</keyword>
<dbReference type="Pfam" id="PF08376">
    <property type="entry name" value="NIT"/>
    <property type="match status" value="1"/>
</dbReference>
<evidence type="ECO:0000313" key="9">
    <source>
        <dbReference type="Proteomes" id="UP000324065"/>
    </source>
</evidence>
<dbReference type="SMART" id="SM00304">
    <property type="entry name" value="HAMP"/>
    <property type="match status" value="1"/>
</dbReference>
<feature type="transmembrane region" description="Helical" evidence="4">
    <location>
        <begin position="311"/>
        <end position="334"/>
    </location>
</feature>
<dbReference type="PROSITE" id="PS50111">
    <property type="entry name" value="CHEMOTAXIS_TRANSDUC_2"/>
    <property type="match status" value="1"/>
</dbReference>
<dbReference type="Pfam" id="PF00672">
    <property type="entry name" value="HAMP"/>
    <property type="match status" value="1"/>
</dbReference>
<keyword evidence="4" id="KW-0472">Membrane</keyword>
<keyword evidence="9" id="KW-1185">Reference proteome</keyword>
<dbReference type="SMART" id="SM00283">
    <property type="entry name" value="MA"/>
    <property type="match status" value="1"/>
</dbReference>
<evidence type="ECO:0000259" key="6">
    <source>
        <dbReference type="PROSITE" id="PS50885"/>
    </source>
</evidence>
<proteinExistence type="inferred from homology"/>
<dbReference type="Gene3D" id="6.10.340.10">
    <property type="match status" value="1"/>
</dbReference>
<dbReference type="SUPFAM" id="SSF58104">
    <property type="entry name" value="Methyl-accepting chemotaxis protein (MCP) signaling domain"/>
    <property type="match status" value="1"/>
</dbReference>
<evidence type="ECO:0000313" key="8">
    <source>
        <dbReference type="EMBL" id="KAA5603870.1"/>
    </source>
</evidence>
<evidence type="ECO:0000256" key="4">
    <source>
        <dbReference type="SAM" id="Phobius"/>
    </source>
</evidence>
<evidence type="ECO:0000256" key="3">
    <source>
        <dbReference type="PROSITE-ProRule" id="PRU00284"/>
    </source>
</evidence>
<dbReference type="RefSeq" id="WP_150063972.1">
    <property type="nucleotide sequence ID" value="NZ_JACHII010000004.1"/>
</dbReference>
<organism evidence="8 9">
    <name type="scientific">Roseospira marina</name>
    <dbReference type="NCBI Taxonomy" id="140057"/>
    <lineage>
        <taxon>Bacteria</taxon>
        <taxon>Pseudomonadati</taxon>
        <taxon>Pseudomonadota</taxon>
        <taxon>Alphaproteobacteria</taxon>
        <taxon>Rhodospirillales</taxon>
        <taxon>Rhodospirillaceae</taxon>
        <taxon>Roseospira</taxon>
    </lineage>
</organism>
<dbReference type="PROSITE" id="PS50906">
    <property type="entry name" value="NIT"/>
    <property type="match status" value="1"/>
</dbReference>
<evidence type="ECO:0000259" key="5">
    <source>
        <dbReference type="PROSITE" id="PS50111"/>
    </source>
</evidence>
<dbReference type="AlphaFoldDB" id="A0A5M6I6J9"/>
<dbReference type="GO" id="GO:0007165">
    <property type="term" value="P:signal transduction"/>
    <property type="evidence" value="ECO:0007669"/>
    <property type="project" value="UniProtKB-KW"/>
</dbReference>
<name>A0A5M6I6J9_9PROT</name>
<comment type="caution">
    <text evidence="8">The sequence shown here is derived from an EMBL/GenBank/DDBJ whole genome shotgun (WGS) entry which is preliminary data.</text>
</comment>
<dbReference type="EMBL" id="VWPJ01000028">
    <property type="protein sequence ID" value="KAA5603870.1"/>
    <property type="molecule type" value="Genomic_DNA"/>
</dbReference>
<dbReference type="PANTHER" id="PTHR32089">
    <property type="entry name" value="METHYL-ACCEPTING CHEMOTAXIS PROTEIN MCPB"/>
    <property type="match status" value="1"/>
</dbReference>
<dbReference type="PANTHER" id="PTHR32089:SF112">
    <property type="entry name" value="LYSOZYME-LIKE PROTEIN-RELATED"/>
    <property type="match status" value="1"/>
</dbReference>
<feature type="domain" description="Methyl-accepting transducer" evidence="5">
    <location>
        <begin position="431"/>
        <end position="667"/>
    </location>
</feature>
<evidence type="ECO:0000256" key="1">
    <source>
        <dbReference type="ARBA" id="ARBA00023224"/>
    </source>
</evidence>
<dbReference type="InterPro" id="IPR004089">
    <property type="entry name" value="MCPsignal_dom"/>
</dbReference>
<evidence type="ECO:0000256" key="2">
    <source>
        <dbReference type="ARBA" id="ARBA00029447"/>
    </source>
</evidence>
<feature type="domain" description="NIT" evidence="7">
    <location>
        <begin position="54"/>
        <end position="307"/>
    </location>
</feature>